<dbReference type="Gramene" id="PVH38624">
    <property type="protein sequence ID" value="PVH38624"/>
    <property type="gene ID" value="PAHAL_5G306700"/>
</dbReference>
<proteinExistence type="predicted"/>
<gene>
    <name evidence="1" type="ORF">PAHAL_5G306700</name>
</gene>
<protein>
    <submittedName>
        <fullName evidence="1">Uncharacterized protein</fullName>
    </submittedName>
</protein>
<name>A0A2T8ILS2_9POAL</name>
<dbReference type="EMBL" id="CM008050">
    <property type="protein sequence ID" value="PVH38624.1"/>
    <property type="molecule type" value="Genomic_DNA"/>
</dbReference>
<dbReference type="AlphaFoldDB" id="A0A2T8ILS2"/>
<reference evidence="1" key="1">
    <citation type="submission" date="2018-04" db="EMBL/GenBank/DDBJ databases">
        <title>WGS assembly of Panicum hallii.</title>
        <authorList>
            <person name="Lovell J."/>
            <person name="Jenkins J."/>
            <person name="Lowry D."/>
            <person name="Mamidi S."/>
            <person name="Sreedasyam A."/>
            <person name="Weng X."/>
            <person name="Barry K."/>
            <person name="Bonette J."/>
            <person name="Campitelli B."/>
            <person name="Daum C."/>
            <person name="Gordon S."/>
            <person name="Gould B."/>
            <person name="Lipzen A."/>
            <person name="Macqueen A."/>
            <person name="Palacio-Mejia J."/>
            <person name="Plott C."/>
            <person name="Shakirov E."/>
            <person name="Shu S."/>
            <person name="Yoshinaga Y."/>
            <person name="Zane M."/>
            <person name="Rokhsar D."/>
            <person name="Grimwood J."/>
            <person name="Schmutz J."/>
            <person name="Juenger T."/>
        </authorList>
    </citation>
    <scope>NUCLEOTIDE SEQUENCE [LARGE SCALE GENOMIC DNA]</scope>
    <source>
        <strain evidence="1">FIL2</strain>
    </source>
</reference>
<sequence length="71" mass="8387">MRPLAHLDLSPAWQFWFRNLLCHPRCLFRGESAPPSHTSSPCRYSALRCPPIFAQEEYLIRDEKWIAIQKC</sequence>
<accession>A0A2T8ILS2</accession>
<evidence type="ECO:0000313" key="1">
    <source>
        <dbReference type="EMBL" id="PVH38624.1"/>
    </source>
</evidence>
<organism evidence="1">
    <name type="scientific">Panicum hallii</name>
    <dbReference type="NCBI Taxonomy" id="206008"/>
    <lineage>
        <taxon>Eukaryota</taxon>
        <taxon>Viridiplantae</taxon>
        <taxon>Streptophyta</taxon>
        <taxon>Embryophyta</taxon>
        <taxon>Tracheophyta</taxon>
        <taxon>Spermatophyta</taxon>
        <taxon>Magnoliopsida</taxon>
        <taxon>Liliopsida</taxon>
        <taxon>Poales</taxon>
        <taxon>Poaceae</taxon>
        <taxon>PACMAD clade</taxon>
        <taxon>Panicoideae</taxon>
        <taxon>Panicodae</taxon>
        <taxon>Paniceae</taxon>
        <taxon>Panicinae</taxon>
        <taxon>Panicum</taxon>
        <taxon>Panicum sect. Panicum</taxon>
    </lineage>
</organism>
<dbReference type="Proteomes" id="UP000243499">
    <property type="component" value="Chromosome 5"/>
</dbReference>